<dbReference type="Pfam" id="PF03572">
    <property type="entry name" value="Peptidase_S41"/>
    <property type="match status" value="1"/>
</dbReference>
<evidence type="ECO:0000256" key="5">
    <source>
        <dbReference type="ARBA" id="ARBA00022801"/>
    </source>
</evidence>
<feature type="compositionally biased region" description="Basic residues" evidence="7">
    <location>
        <begin position="15"/>
        <end position="24"/>
    </location>
</feature>
<feature type="region of interest" description="Disordered" evidence="7">
    <location>
        <begin position="1"/>
        <end position="25"/>
    </location>
</feature>
<evidence type="ECO:0000256" key="2">
    <source>
        <dbReference type="ARBA" id="ARBA00008524"/>
    </source>
</evidence>
<evidence type="ECO:0000256" key="4">
    <source>
        <dbReference type="ARBA" id="ARBA00022670"/>
    </source>
</evidence>
<reference evidence="9" key="1">
    <citation type="submission" date="2021-01" db="EMBL/GenBank/DDBJ databases">
        <authorList>
            <person name="Corre E."/>
            <person name="Pelletier E."/>
            <person name="Niang G."/>
            <person name="Scheremetjew M."/>
            <person name="Finn R."/>
            <person name="Kale V."/>
            <person name="Holt S."/>
            <person name="Cochrane G."/>
            <person name="Meng A."/>
            <person name="Brown T."/>
            <person name="Cohen L."/>
        </authorList>
    </citation>
    <scope>NUCLEOTIDE SEQUENCE</scope>
    <source>
        <strain evidence="9">RCC1614</strain>
    </source>
</reference>
<feature type="compositionally biased region" description="Basic and acidic residues" evidence="7">
    <location>
        <begin position="286"/>
        <end position="299"/>
    </location>
</feature>
<name>A0A7R9Y6U7_MICPS</name>
<feature type="region of interest" description="Disordered" evidence="7">
    <location>
        <begin position="276"/>
        <end position="305"/>
    </location>
</feature>
<evidence type="ECO:0000256" key="3">
    <source>
        <dbReference type="ARBA" id="ARBA00022490"/>
    </source>
</evidence>
<dbReference type="PANTHER" id="PTHR43253">
    <property type="entry name" value="TRICORN PROTEASE HOMOLOG 2-RELATED"/>
    <property type="match status" value="1"/>
</dbReference>
<evidence type="ECO:0000259" key="8">
    <source>
        <dbReference type="SMART" id="SM00245"/>
    </source>
</evidence>
<evidence type="ECO:0000256" key="1">
    <source>
        <dbReference type="ARBA" id="ARBA00004496"/>
    </source>
</evidence>
<dbReference type="InterPro" id="IPR005151">
    <property type="entry name" value="Tail-specific_protease"/>
</dbReference>
<accession>A0A7R9Y6U7</accession>
<sequence length="305" mass="31928">MFADAAAALGGDSPRRRKKNHSKLRGGAVGAVVATPFDHQNCSDLRAADAVRARRAYVKSRADDDVAYVYLGDMEQDGEGGSASFDDFASQFYPAVRARGMIIDVRRNAGGNIDTWILERLLRAAWLFNAERSGPPDVTMQYAFSGEVVVLVDERTSSDAEIFALAARRLGVGTVIGQRTWGGAVGYSGDAELALVDGSAFTIPSFGPYDADGAWAIEQRGVVPDVVVANAPVATSRGGDAQLDAAIEVLNKKLAEAPAKGKVPIKPTYPNRSFDAKTCEAGGDGSAKEEGGGGEDAKAAKAVGA</sequence>
<gene>
    <name evidence="9" type="ORF">MPUS1402_LOCUS11440</name>
</gene>
<comment type="similarity">
    <text evidence="2">Belongs to the peptidase S41B family.</text>
</comment>
<dbReference type="InterPro" id="IPR012393">
    <property type="entry name" value="Tricorn_protease"/>
</dbReference>
<organism evidence="9">
    <name type="scientific">Micromonas pusilla</name>
    <name type="common">Picoplanktonic green alga</name>
    <name type="synonym">Chromulina pusilla</name>
    <dbReference type="NCBI Taxonomy" id="38833"/>
    <lineage>
        <taxon>Eukaryota</taxon>
        <taxon>Viridiplantae</taxon>
        <taxon>Chlorophyta</taxon>
        <taxon>Mamiellophyceae</taxon>
        <taxon>Mamiellales</taxon>
        <taxon>Mamiellaceae</taxon>
        <taxon>Micromonas</taxon>
    </lineage>
</organism>
<feature type="domain" description="Tail specific protease" evidence="8">
    <location>
        <begin position="29"/>
        <end position="229"/>
    </location>
</feature>
<evidence type="ECO:0000256" key="6">
    <source>
        <dbReference type="ARBA" id="ARBA00022825"/>
    </source>
</evidence>
<dbReference type="AlphaFoldDB" id="A0A7R9Y6U7"/>
<keyword evidence="5" id="KW-0378">Hydrolase</keyword>
<dbReference type="SUPFAM" id="SSF52096">
    <property type="entry name" value="ClpP/crotonase"/>
    <property type="match status" value="1"/>
</dbReference>
<proteinExistence type="inferred from homology"/>
<evidence type="ECO:0000256" key="7">
    <source>
        <dbReference type="SAM" id="MobiDB-lite"/>
    </source>
</evidence>
<protein>
    <recommendedName>
        <fullName evidence="8">Tail specific protease domain-containing protein</fullName>
    </recommendedName>
</protein>
<dbReference type="GO" id="GO:0006508">
    <property type="term" value="P:proteolysis"/>
    <property type="evidence" value="ECO:0007669"/>
    <property type="project" value="UniProtKB-KW"/>
</dbReference>
<dbReference type="CDD" id="cd07562">
    <property type="entry name" value="Peptidase_S41_TRI"/>
    <property type="match status" value="1"/>
</dbReference>
<evidence type="ECO:0000313" key="9">
    <source>
        <dbReference type="EMBL" id="CAD8248906.1"/>
    </source>
</evidence>
<dbReference type="PANTHER" id="PTHR43253:SF1">
    <property type="entry name" value="TRICORN PROTEASE HOMOLOG 2-RELATED"/>
    <property type="match status" value="1"/>
</dbReference>
<keyword evidence="4" id="KW-0645">Protease</keyword>
<dbReference type="InterPro" id="IPR029045">
    <property type="entry name" value="ClpP/crotonase-like_dom_sf"/>
</dbReference>
<keyword evidence="3" id="KW-0963">Cytoplasm</keyword>
<dbReference type="EMBL" id="HBDY01015094">
    <property type="protein sequence ID" value="CAD8248906.1"/>
    <property type="molecule type" value="Transcribed_RNA"/>
</dbReference>
<dbReference type="Gene3D" id="3.90.226.10">
    <property type="entry name" value="2-enoyl-CoA Hydratase, Chain A, domain 1"/>
    <property type="match status" value="1"/>
</dbReference>
<comment type="subcellular location">
    <subcellularLocation>
        <location evidence="1">Cytoplasm</location>
    </subcellularLocation>
</comment>
<keyword evidence="6" id="KW-0720">Serine protease</keyword>
<dbReference type="SMART" id="SM00245">
    <property type="entry name" value="TSPc"/>
    <property type="match status" value="1"/>
</dbReference>
<dbReference type="GO" id="GO:0008236">
    <property type="term" value="F:serine-type peptidase activity"/>
    <property type="evidence" value="ECO:0007669"/>
    <property type="project" value="UniProtKB-KW"/>
</dbReference>
<dbReference type="GO" id="GO:0005737">
    <property type="term" value="C:cytoplasm"/>
    <property type="evidence" value="ECO:0007669"/>
    <property type="project" value="UniProtKB-SubCell"/>
</dbReference>